<dbReference type="AlphaFoldDB" id="A0A9P8QI63"/>
<proteinExistence type="predicted"/>
<accession>A0A9P8QI63</accession>
<dbReference type="PROSITE" id="PS51257">
    <property type="entry name" value="PROKAR_LIPOPROTEIN"/>
    <property type="match status" value="1"/>
</dbReference>
<reference evidence="1" key="1">
    <citation type="submission" date="2021-08" db="EMBL/GenBank/DDBJ databases">
        <title>Chromosome-Level Trichoderma cornu-damae using Hi-C Data.</title>
        <authorList>
            <person name="Kim C.S."/>
        </authorList>
    </citation>
    <scope>NUCLEOTIDE SEQUENCE</scope>
    <source>
        <strain evidence="1">KA19-0412C</strain>
    </source>
</reference>
<keyword evidence="2" id="KW-1185">Reference proteome</keyword>
<name>A0A9P8QI63_9HYPO</name>
<evidence type="ECO:0000313" key="2">
    <source>
        <dbReference type="Proteomes" id="UP000827724"/>
    </source>
</evidence>
<comment type="caution">
    <text evidence="1">The sequence shown here is derived from an EMBL/GenBank/DDBJ whole genome shotgun (WGS) entry which is preliminary data.</text>
</comment>
<dbReference type="Proteomes" id="UP000827724">
    <property type="component" value="Unassembled WGS sequence"/>
</dbReference>
<evidence type="ECO:0000313" key="1">
    <source>
        <dbReference type="EMBL" id="KAH6603378.1"/>
    </source>
</evidence>
<protein>
    <submittedName>
        <fullName evidence="1">Uncharacterized protein</fullName>
    </submittedName>
</protein>
<gene>
    <name evidence="1" type="ORF">Trco_008153</name>
</gene>
<dbReference type="EMBL" id="JAIWOZ010000007">
    <property type="protein sequence ID" value="KAH6603378.1"/>
    <property type="molecule type" value="Genomic_DNA"/>
</dbReference>
<sequence>MRSRITISYLLVSIFGCKDSTLGRTELLELRRRRTLCSHGSEGCSPVDLANMLRISVSETTPINLPDKRAPAIEAAGTATAGIADGIVPGITPPAIELCDVATGTAGVGRGDCGGAESTIHMRCDLVATNLATVCAKVE</sequence>
<organism evidence="1 2">
    <name type="scientific">Trichoderma cornu-damae</name>
    <dbReference type="NCBI Taxonomy" id="654480"/>
    <lineage>
        <taxon>Eukaryota</taxon>
        <taxon>Fungi</taxon>
        <taxon>Dikarya</taxon>
        <taxon>Ascomycota</taxon>
        <taxon>Pezizomycotina</taxon>
        <taxon>Sordariomycetes</taxon>
        <taxon>Hypocreomycetidae</taxon>
        <taxon>Hypocreales</taxon>
        <taxon>Hypocreaceae</taxon>
        <taxon>Trichoderma</taxon>
    </lineage>
</organism>